<evidence type="ECO:0000313" key="2">
    <source>
        <dbReference type="Proteomes" id="UP001151760"/>
    </source>
</evidence>
<proteinExistence type="predicted"/>
<gene>
    <name evidence="1" type="ORF">Tco_1066575</name>
</gene>
<accession>A0ABQ5HAE4</accession>
<sequence length="103" mass="11547">MSRLGAEGIEGSKRLLCGILTHQDTTTRVVACELDIENNPISAVNSDTCLLSKMKMLWLFLTYNFLYDVITRMERAYEKAKAITAVVEGAENHWGTSANPFDF</sequence>
<reference evidence="1" key="1">
    <citation type="journal article" date="2022" name="Int. J. Mol. Sci.">
        <title>Draft Genome of Tanacetum Coccineum: Genomic Comparison of Closely Related Tanacetum-Family Plants.</title>
        <authorList>
            <person name="Yamashiro T."/>
            <person name="Shiraishi A."/>
            <person name="Nakayama K."/>
            <person name="Satake H."/>
        </authorList>
    </citation>
    <scope>NUCLEOTIDE SEQUENCE</scope>
</reference>
<comment type="caution">
    <text evidence="1">The sequence shown here is derived from an EMBL/GenBank/DDBJ whole genome shotgun (WGS) entry which is preliminary data.</text>
</comment>
<dbReference type="EMBL" id="BQNB010019396">
    <property type="protein sequence ID" value="GJT84858.1"/>
    <property type="molecule type" value="Genomic_DNA"/>
</dbReference>
<dbReference type="Proteomes" id="UP001151760">
    <property type="component" value="Unassembled WGS sequence"/>
</dbReference>
<reference evidence="1" key="2">
    <citation type="submission" date="2022-01" db="EMBL/GenBank/DDBJ databases">
        <authorList>
            <person name="Yamashiro T."/>
            <person name="Shiraishi A."/>
            <person name="Satake H."/>
            <person name="Nakayama K."/>
        </authorList>
    </citation>
    <scope>NUCLEOTIDE SEQUENCE</scope>
</reference>
<name>A0ABQ5HAE4_9ASTR</name>
<keyword evidence="2" id="KW-1185">Reference proteome</keyword>
<organism evidence="1 2">
    <name type="scientific">Tanacetum coccineum</name>
    <dbReference type="NCBI Taxonomy" id="301880"/>
    <lineage>
        <taxon>Eukaryota</taxon>
        <taxon>Viridiplantae</taxon>
        <taxon>Streptophyta</taxon>
        <taxon>Embryophyta</taxon>
        <taxon>Tracheophyta</taxon>
        <taxon>Spermatophyta</taxon>
        <taxon>Magnoliopsida</taxon>
        <taxon>eudicotyledons</taxon>
        <taxon>Gunneridae</taxon>
        <taxon>Pentapetalae</taxon>
        <taxon>asterids</taxon>
        <taxon>campanulids</taxon>
        <taxon>Asterales</taxon>
        <taxon>Asteraceae</taxon>
        <taxon>Asteroideae</taxon>
        <taxon>Anthemideae</taxon>
        <taxon>Anthemidinae</taxon>
        <taxon>Tanacetum</taxon>
    </lineage>
</organism>
<protein>
    <submittedName>
        <fullName evidence="1">CBS domain-containing protein CBSCBSPB1-like protein</fullName>
    </submittedName>
</protein>
<evidence type="ECO:0000313" key="1">
    <source>
        <dbReference type="EMBL" id="GJT84858.1"/>
    </source>
</evidence>